<proteinExistence type="predicted"/>
<dbReference type="InterPro" id="IPR036388">
    <property type="entry name" value="WH-like_DNA-bd_sf"/>
</dbReference>
<dbReference type="Pfam" id="PF13749">
    <property type="entry name" value="HATPase_c_4"/>
    <property type="match status" value="1"/>
</dbReference>
<dbReference type="EMBL" id="LNQE01001335">
    <property type="protein sequence ID" value="KUG19018.1"/>
    <property type="molecule type" value="Genomic_DNA"/>
</dbReference>
<dbReference type="InterPro" id="IPR007421">
    <property type="entry name" value="Schlafen_AlbA_2_dom"/>
</dbReference>
<dbReference type="Gene3D" id="1.10.10.10">
    <property type="entry name" value="Winged helix-like DNA-binding domain superfamily/Winged helix DNA-binding domain"/>
    <property type="match status" value="1"/>
</dbReference>
<gene>
    <name evidence="2" type="ORF">ASZ90_011262</name>
</gene>
<reference evidence="2" key="1">
    <citation type="journal article" date="2015" name="Proc. Natl. Acad. Sci. U.S.A.">
        <title>Networks of energetic and metabolic interactions define dynamics in microbial communities.</title>
        <authorList>
            <person name="Embree M."/>
            <person name="Liu J.K."/>
            <person name="Al-Bassam M.M."/>
            <person name="Zengler K."/>
        </authorList>
    </citation>
    <scope>NUCLEOTIDE SEQUENCE</scope>
</reference>
<evidence type="ECO:0000313" key="2">
    <source>
        <dbReference type="EMBL" id="KUG19018.1"/>
    </source>
</evidence>
<dbReference type="Gene3D" id="3.30.950.30">
    <property type="entry name" value="Schlafen, AAA domain"/>
    <property type="match status" value="1"/>
</dbReference>
<dbReference type="InterPro" id="IPR036390">
    <property type="entry name" value="WH_DNA-bd_sf"/>
</dbReference>
<dbReference type="SUPFAM" id="SSF46785">
    <property type="entry name" value="Winged helix' DNA-binding domain"/>
    <property type="match status" value="1"/>
</dbReference>
<dbReference type="PANTHER" id="PTHR30595:SF6">
    <property type="entry name" value="SCHLAFEN ALBA-2 DOMAIN-CONTAINING PROTEIN"/>
    <property type="match status" value="1"/>
</dbReference>
<comment type="caution">
    <text evidence="2">The sequence shown here is derived from an EMBL/GenBank/DDBJ whole genome shotgun (WGS) entry which is preliminary data.</text>
</comment>
<dbReference type="Pfam" id="PF13412">
    <property type="entry name" value="HTH_24"/>
    <property type="match status" value="1"/>
</dbReference>
<dbReference type="Gene3D" id="3.30.565.60">
    <property type="match status" value="1"/>
</dbReference>
<accession>A0A0W8FDV3</accession>
<dbReference type="InterPro" id="IPR038461">
    <property type="entry name" value="Schlafen_AlbA_2_dom_sf"/>
</dbReference>
<sequence>MDLEELIYLIQSGESEVLEFKESAGKNIHHEIAAFANSDGGKIIFGVSDTGRIVGTDVKEVIEKVTSSVQPILPPPPIKTEKISIDDKDLLVISIEKGSSLCSIGGIVYLRMGTGVRPLSLQEIVMLSSEMGTINWDEIPMLPKDDARPDYIDWFFEKVRETRGKSIADDNRSRYLRSARAINNDKLTNAGILFFTDATETIAHAKIRKVGMSEDGPMWSEEYEGPVWKVVEDAYEGLIRDIKKIDVVAGTRRIKVEEYPPRAIREALINAVCHRNYTISADVKILVYPDRFEIKNPGGLMPGVDIRDPEHIPRNPSLSNLLYDSGYIERYGFGIKMIEEEVATHPMCSVEFKAAPSTFTVIFKKVVSSSLDDTDNQILKLIHVPMKSGEIASRLNVSKNTVLRRIEKLEKLGLAEKKGSGPHTYYTIKK</sequence>
<name>A0A0W8FDV3_9ZZZZ</name>
<protein>
    <recommendedName>
        <fullName evidence="1">Schlafen AlbA-2 domain-containing protein</fullName>
    </recommendedName>
</protein>
<dbReference type="InterPro" id="IPR011991">
    <property type="entry name" value="ArsR-like_HTH"/>
</dbReference>
<dbReference type="AlphaFoldDB" id="A0A0W8FDV3"/>
<organism evidence="2">
    <name type="scientific">hydrocarbon metagenome</name>
    <dbReference type="NCBI Taxonomy" id="938273"/>
    <lineage>
        <taxon>unclassified sequences</taxon>
        <taxon>metagenomes</taxon>
        <taxon>ecological metagenomes</taxon>
    </lineage>
</organism>
<evidence type="ECO:0000259" key="1">
    <source>
        <dbReference type="Pfam" id="PF04326"/>
    </source>
</evidence>
<dbReference type="PANTHER" id="PTHR30595">
    <property type="entry name" value="GLPR-RELATED TRANSCRIPTIONAL REPRESSOR"/>
    <property type="match status" value="1"/>
</dbReference>
<dbReference type="CDD" id="cd00090">
    <property type="entry name" value="HTH_ARSR"/>
    <property type="match status" value="1"/>
</dbReference>
<feature type="domain" description="Schlafen AlbA-2" evidence="1">
    <location>
        <begin position="14"/>
        <end position="119"/>
    </location>
</feature>
<dbReference type="InterPro" id="IPR038475">
    <property type="entry name" value="RecG_C_sf"/>
</dbReference>
<dbReference type="Pfam" id="PF04326">
    <property type="entry name" value="SLFN_AlbA_2"/>
    <property type="match status" value="1"/>
</dbReference>